<dbReference type="CDD" id="cd00688">
    <property type="entry name" value="ISOPREN_C2_like"/>
    <property type="match status" value="1"/>
</dbReference>
<gene>
    <name evidence="4" type="ORF">FF011L_35330</name>
</gene>
<organism evidence="4 5">
    <name type="scientific">Roseimaritima multifibrata</name>
    <dbReference type="NCBI Taxonomy" id="1930274"/>
    <lineage>
        <taxon>Bacteria</taxon>
        <taxon>Pseudomonadati</taxon>
        <taxon>Planctomycetota</taxon>
        <taxon>Planctomycetia</taxon>
        <taxon>Pirellulales</taxon>
        <taxon>Pirellulaceae</taxon>
        <taxon>Roseimaritima</taxon>
    </lineage>
</organism>
<keyword evidence="2" id="KW-1133">Transmembrane helix</keyword>
<reference evidence="4 5" key="1">
    <citation type="submission" date="2019-02" db="EMBL/GenBank/DDBJ databases">
        <title>Deep-cultivation of Planctomycetes and their phenomic and genomic characterization uncovers novel biology.</title>
        <authorList>
            <person name="Wiegand S."/>
            <person name="Jogler M."/>
            <person name="Boedeker C."/>
            <person name="Pinto D."/>
            <person name="Vollmers J."/>
            <person name="Rivas-Marin E."/>
            <person name="Kohn T."/>
            <person name="Peeters S.H."/>
            <person name="Heuer A."/>
            <person name="Rast P."/>
            <person name="Oberbeckmann S."/>
            <person name="Bunk B."/>
            <person name="Jeske O."/>
            <person name="Meyerdierks A."/>
            <person name="Storesund J.E."/>
            <person name="Kallscheuer N."/>
            <person name="Luecker S."/>
            <person name="Lage O.M."/>
            <person name="Pohl T."/>
            <person name="Merkel B.J."/>
            <person name="Hornburger P."/>
            <person name="Mueller R.-W."/>
            <person name="Bruemmer F."/>
            <person name="Labrenz M."/>
            <person name="Spormann A.M."/>
            <person name="Op den Camp H."/>
            <person name="Overmann J."/>
            <person name="Amann R."/>
            <person name="Jetten M.S.M."/>
            <person name="Mascher T."/>
            <person name="Medema M.H."/>
            <person name="Devos D.P."/>
            <person name="Kaster A.-K."/>
            <person name="Ovreas L."/>
            <person name="Rohde M."/>
            <person name="Galperin M.Y."/>
            <person name="Jogler C."/>
        </authorList>
    </citation>
    <scope>NUCLEOTIDE SEQUENCE [LARGE SCALE GENOMIC DNA]</scope>
    <source>
        <strain evidence="4 5">FF011L</strain>
    </source>
</reference>
<accession>A0A517MIN0</accession>
<feature type="compositionally biased region" description="Pro residues" evidence="1">
    <location>
        <begin position="29"/>
        <end position="44"/>
    </location>
</feature>
<dbReference type="OrthoDB" id="238862at2"/>
<protein>
    <recommendedName>
        <fullName evidence="3">Squalene cyclase C-terminal domain-containing protein</fullName>
    </recommendedName>
</protein>
<keyword evidence="2" id="KW-0812">Transmembrane</keyword>
<dbReference type="Gene3D" id="1.50.10.20">
    <property type="match status" value="1"/>
</dbReference>
<dbReference type="SUPFAM" id="SSF48239">
    <property type="entry name" value="Terpenoid cyclases/Protein prenyltransferases"/>
    <property type="match status" value="1"/>
</dbReference>
<dbReference type="InterPro" id="IPR008930">
    <property type="entry name" value="Terpenoid_cyclase/PrenylTrfase"/>
</dbReference>
<name>A0A517MIN0_9BACT</name>
<evidence type="ECO:0000313" key="5">
    <source>
        <dbReference type="Proteomes" id="UP000320672"/>
    </source>
</evidence>
<evidence type="ECO:0000259" key="3">
    <source>
        <dbReference type="Pfam" id="PF13243"/>
    </source>
</evidence>
<feature type="domain" description="Squalene cyclase C-terminal" evidence="3">
    <location>
        <begin position="223"/>
        <end position="307"/>
    </location>
</feature>
<dbReference type="KEGG" id="rml:FF011L_35330"/>
<dbReference type="AlphaFoldDB" id="A0A517MIN0"/>
<evidence type="ECO:0000313" key="4">
    <source>
        <dbReference type="EMBL" id="QDS94751.1"/>
    </source>
</evidence>
<feature type="region of interest" description="Disordered" evidence="1">
    <location>
        <begin position="1"/>
        <end position="60"/>
    </location>
</feature>
<evidence type="ECO:0000256" key="1">
    <source>
        <dbReference type="SAM" id="MobiDB-lite"/>
    </source>
</evidence>
<dbReference type="InterPro" id="IPR032696">
    <property type="entry name" value="SQ_cyclase_C"/>
</dbReference>
<proteinExistence type="predicted"/>
<keyword evidence="2" id="KW-0472">Membrane</keyword>
<dbReference type="Pfam" id="PF13243">
    <property type="entry name" value="SQHop_cyclase_C"/>
    <property type="match status" value="1"/>
</dbReference>
<dbReference type="Proteomes" id="UP000320672">
    <property type="component" value="Chromosome"/>
</dbReference>
<feature type="transmembrane region" description="Helical" evidence="2">
    <location>
        <begin position="96"/>
        <end position="114"/>
    </location>
</feature>
<dbReference type="EMBL" id="CP036262">
    <property type="protein sequence ID" value="QDS94751.1"/>
    <property type="molecule type" value="Genomic_DNA"/>
</dbReference>
<sequence length="548" mass="59773">MAESHPPTELASRQPVPPVPASGQVARAVPPPPPPAATLPPVRPPAKKAKAAEVPSGVGAAKGVRWKGELDDVAAQNEDEAEQEDVVEETLREAPAWLFSLVIHLILLLALALFSTPAGRSFTRVALTMGPAEAETDSDDISEFLMENPMDSMVESFDDQPVETPVEVEMTDTIDAMDLPEPESLLSMEVPIEAGMLPIKPMVTGRSGAMKSALLAAYGGNGETVEAVDLGLAWLKAQQKSNGSWSLVGSYTDGAQSESTAAATAMALLAFQGDGNTHQSGKYSEEVAKAIKWLVDEQNRQGFFASKTRADHSAAYAQAQCTIAISELYAMTQDSWLREPAQRAVNYAERAQSATGGWRYNPSAGDADLSVTGWYVMALESARSGGLEVDPTVLYKISDYLDRVQVDGGSAYGYQRGVRESKTMSAEGLLSRQYLGWARNNEKLKEGVNRLMTQQPFNIDQDDFYYWYYGTQVMHHYGGAPWKQWNAKMRVQLPKAQVKKGNMAGSWSPQGTHWGGQGGRLYTTCMAIYCLEVYYRHLPLYTPNVDPE</sequence>
<keyword evidence="5" id="KW-1185">Reference proteome</keyword>
<evidence type="ECO:0000256" key="2">
    <source>
        <dbReference type="SAM" id="Phobius"/>
    </source>
</evidence>